<organism evidence="1 2">
    <name type="scientific">Streptomyces brasiliscabiei</name>
    <dbReference type="NCBI Taxonomy" id="2736302"/>
    <lineage>
        <taxon>Bacteria</taxon>
        <taxon>Bacillati</taxon>
        <taxon>Actinomycetota</taxon>
        <taxon>Actinomycetes</taxon>
        <taxon>Kitasatosporales</taxon>
        <taxon>Streptomycetaceae</taxon>
        <taxon>Streptomyces</taxon>
    </lineage>
</organism>
<proteinExistence type="predicted"/>
<protein>
    <submittedName>
        <fullName evidence="1">Gfo/Idh/MocA family oxidoreductase</fullName>
    </submittedName>
</protein>
<keyword evidence="2" id="KW-1185">Reference proteome</keyword>
<reference evidence="1 2" key="1">
    <citation type="submission" date="2024-03" db="EMBL/GenBank/DDBJ databases">
        <title>First Report of Pectobacterium brasiliscabiei causing potato scab in china.</title>
        <authorList>
            <person name="Handique U."/>
        </authorList>
    </citation>
    <scope>NUCLEOTIDE SEQUENCE [LARGE SCALE GENOMIC DNA]</scope>
    <source>
        <strain evidence="1 2">ZRIMU1503</strain>
    </source>
</reference>
<feature type="non-terminal residue" evidence="1">
    <location>
        <position position="1"/>
    </location>
</feature>
<evidence type="ECO:0000313" key="1">
    <source>
        <dbReference type="EMBL" id="MEI5617636.1"/>
    </source>
</evidence>
<dbReference type="EMBL" id="JBBAYM010000883">
    <property type="protein sequence ID" value="MEI5617636.1"/>
    <property type="molecule type" value="Genomic_DNA"/>
</dbReference>
<comment type="caution">
    <text evidence="1">The sequence shown here is derived from an EMBL/GenBank/DDBJ whole genome shotgun (WGS) entry which is preliminary data.</text>
</comment>
<name>A0ABU8GYE3_9ACTN</name>
<sequence>EIHRNVHSLAMVEAAVLSSASGGPVRLDDLFADAHVAATALARRRGDVDAARVLDAEGSASR</sequence>
<evidence type="ECO:0000313" key="2">
    <source>
        <dbReference type="Proteomes" id="UP001365781"/>
    </source>
</evidence>
<gene>
    <name evidence="1" type="ORF">WB403_51985</name>
</gene>
<accession>A0ABU8GYE3</accession>
<dbReference type="Proteomes" id="UP001365781">
    <property type="component" value="Unassembled WGS sequence"/>
</dbReference>